<accession>A0ABW4H9J5</accession>
<dbReference type="Proteomes" id="UP001597138">
    <property type="component" value="Unassembled WGS sequence"/>
</dbReference>
<evidence type="ECO:0000313" key="1">
    <source>
        <dbReference type="EMBL" id="MFD1602035.1"/>
    </source>
</evidence>
<dbReference type="RefSeq" id="WP_379817566.1">
    <property type="nucleotide sequence ID" value="NZ_JBHUDZ010000003.1"/>
</dbReference>
<dbReference type="EMBL" id="JBHUDZ010000003">
    <property type="protein sequence ID" value="MFD1602035.1"/>
    <property type="molecule type" value="Genomic_DNA"/>
</dbReference>
<proteinExistence type="predicted"/>
<protein>
    <submittedName>
        <fullName evidence="1">Uncharacterized protein</fullName>
    </submittedName>
</protein>
<comment type="caution">
    <text evidence="1">The sequence shown here is derived from an EMBL/GenBank/DDBJ whole genome shotgun (WGS) entry which is preliminary data.</text>
</comment>
<reference evidence="2" key="1">
    <citation type="journal article" date="2019" name="Int. J. Syst. Evol. Microbiol.">
        <title>The Global Catalogue of Microorganisms (GCM) 10K type strain sequencing project: providing services to taxonomists for standard genome sequencing and annotation.</title>
        <authorList>
            <consortium name="The Broad Institute Genomics Platform"/>
            <consortium name="The Broad Institute Genome Sequencing Center for Infectious Disease"/>
            <person name="Wu L."/>
            <person name="Ma J."/>
        </authorList>
    </citation>
    <scope>NUCLEOTIDE SEQUENCE [LARGE SCALE GENOMIC DNA]</scope>
    <source>
        <strain evidence="2">CCUG 70865</strain>
    </source>
</reference>
<organism evidence="1 2">
    <name type="scientific">Flavobacterium artemisiae</name>
    <dbReference type="NCBI Taxonomy" id="2126556"/>
    <lineage>
        <taxon>Bacteria</taxon>
        <taxon>Pseudomonadati</taxon>
        <taxon>Bacteroidota</taxon>
        <taxon>Flavobacteriia</taxon>
        <taxon>Flavobacteriales</taxon>
        <taxon>Flavobacteriaceae</taxon>
        <taxon>Flavobacterium</taxon>
    </lineage>
</organism>
<name>A0ABW4H9J5_9FLAO</name>
<keyword evidence="2" id="KW-1185">Reference proteome</keyword>
<gene>
    <name evidence="1" type="ORF">ACFSC2_04705</name>
</gene>
<sequence length="129" mass="14681">MPNAGDKFVTTLKRAHLEWGNFRHTRTRKITYGEGYLQIPSIFAYNYNITNNKTIVRSPEYDFSTSDNFITNGKLLAAGNQYLPEYAKQFQGSGSLKLLGSWFSHINAQIGDQIEIRFITATELLLTPL</sequence>
<evidence type="ECO:0000313" key="2">
    <source>
        <dbReference type="Proteomes" id="UP001597138"/>
    </source>
</evidence>